<keyword evidence="1" id="KW-0863">Zinc-finger</keyword>
<evidence type="ECO:0000259" key="3">
    <source>
        <dbReference type="Pfam" id="PF05206"/>
    </source>
</evidence>
<evidence type="ECO:0000256" key="1">
    <source>
        <dbReference type="RuleBase" id="RU367103"/>
    </source>
</evidence>
<proteinExistence type="inferred from homology"/>
<gene>
    <name evidence="4" type="ORF">TDIB3V08_LOCUS2087</name>
</gene>
<keyword evidence="1" id="KW-0862">Zinc</keyword>
<keyword evidence="1" id="KW-0819">tRNA processing</keyword>
<dbReference type="EC" id="2.1.1.225" evidence="1"/>
<accession>A0A7R8VDE9</accession>
<dbReference type="InterPro" id="IPR039044">
    <property type="entry name" value="Trm13"/>
</dbReference>
<keyword evidence="1" id="KW-0489">Methyltransferase</keyword>
<name>A0A7R8VDE9_TIMDO</name>
<reference evidence="4" key="1">
    <citation type="submission" date="2020-11" db="EMBL/GenBank/DDBJ databases">
        <authorList>
            <person name="Tran Van P."/>
        </authorList>
    </citation>
    <scope>NUCLEOTIDE SEQUENCE</scope>
</reference>
<evidence type="ECO:0000313" key="4">
    <source>
        <dbReference type="EMBL" id="CAD7195711.1"/>
    </source>
</evidence>
<keyword evidence="1" id="KW-0949">S-adenosyl-L-methionine</keyword>
<comment type="catalytic activity">
    <reaction evidence="1">
        <text>cytidine(4) in tRNA(Pro) + S-adenosyl-L-methionine = 2'-O-methylcytidine(4) in tRNA(Pro) + S-adenosyl-L-homocysteine + H(+)</text>
        <dbReference type="Rhea" id="RHEA:32767"/>
        <dbReference type="Rhea" id="RHEA-COMP:10397"/>
        <dbReference type="Rhea" id="RHEA-COMP:10398"/>
        <dbReference type="ChEBI" id="CHEBI:15378"/>
        <dbReference type="ChEBI" id="CHEBI:57856"/>
        <dbReference type="ChEBI" id="CHEBI:59789"/>
        <dbReference type="ChEBI" id="CHEBI:74495"/>
        <dbReference type="ChEBI" id="CHEBI:82748"/>
        <dbReference type="EC" id="2.1.1.225"/>
    </reaction>
</comment>
<feature type="domain" description="Methyltransferase TRM13" evidence="3">
    <location>
        <begin position="2"/>
        <end position="89"/>
    </location>
</feature>
<feature type="region of interest" description="Disordered" evidence="2">
    <location>
        <begin position="213"/>
        <end position="242"/>
    </location>
</feature>
<dbReference type="GO" id="GO:0030488">
    <property type="term" value="P:tRNA methylation"/>
    <property type="evidence" value="ECO:0007669"/>
    <property type="project" value="InterPro"/>
</dbReference>
<organism evidence="4">
    <name type="scientific">Timema douglasi</name>
    <name type="common">Walking stick</name>
    <dbReference type="NCBI Taxonomy" id="61478"/>
    <lineage>
        <taxon>Eukaryota</taxon>
        <taxon>Metazoa</taxon>
        <taxon>Ecdysozoa</taxon>
        <taxon>Arthropoda</taxon>
        <taxon>Hexapoda</taxon>
        <taxon>Insecta</taxon>
        <taxon>Pterygota</taxon>
        <taxon>Neoptera</taxon>
        <taxon>Polyneoptera</taxon>
        <taxon>Phasmatodea</taxon>
        <taxon>Timematodea</taxon>
        <taxon>Timematoidea</taxon>
        <taxon>Timematidae</taxon>
        <taxon>Timema</taxon>
    </lineage>
</organism>
<comment type="catalytic activity">
    <reaction evidence="1">
        <text>cytidine(4) in tRNA(Gly)(GCC) + S-adenosyl-L-methionine = 2'-O-methylcytidine(4) in tRNA(Gly)(GCC) + S-adenosyl-L-homocysteine + H(+)</text>
        <dbReference type="Rhea" id="RHEA:43192"/>
        <dbReference type="Rhea" id="RHEA-COMP:10399"/>
        <dbReference type="Rhea" id="RHEA-COMP:10400"/>
        <dbReference type="ChEBI" id="CHEBI:15378"/>
        <dbReference type="ChEBI" id="CHEBI:57856"/>
        <dbReference type="ChEBI" id="CHEBI:59789"/>
        <dbReference type="ChEBI" id="CHEBI:74495"/>
        <dbReference type="ChEBI" id="CHEBI:82748"/>
        <dbReference type="EC" id="2.1.1.225"/>
    </reaction>
</comment>
<keyword evidence="1" id="KW-0808">Transferase</keyword>
<dbReference type="GO" id="GO:0106050">
    <property type="term" value="F:tRNA 2'-O-methyltransferase activity"/>
    <property type="evidence" value="ECO:0007669"/>
    <property type="project" value="UniProtKB-UniRule"/>
</dbReference>
<comment type="similarity">
    <text evidence="1">Belongs to the methyltransferase TRM13 family.</text>
</comment>
<dbReference type="PANTHER" id="PTHR12998:SF0">
    <property type="entry name" value="TRNA:M(4)X MODIFICATION ENZYME TRM13 HOMOLOG"/>
    <property type="match status" value="1"/>
</dbReference>
<dbReference type="PANTHER" id="PTHR12998">
    <property type="entry name" value="TRNA:M(4)X MODIFICATION ENZYME TRM13 HOMOLOG"/>
    <property type="match status" value="1"/>
</dbReference>
<dbReference type="AlphaFoldDB" id="A0A7R8VDE9"/>
<keyword evidence="1" id="KW-0479">Metal-binding</keyword>
<comment type="function">
    <text evidence="1">tRNA methylase which 2'-O-methylates cytidine(4) in tRNA(Pro) and tRNA(Gly)(GCC), and adenosine(4) in tRNA(His).</text>
</comment>
<dbReference type="GO" id="GO:0008270">
    <property type="term" value="F:zinc ion binding"/>
    <property type="evidence" value="ECO:0007669"/>
    <property type="project" value="UniProtKB-KW"/>
</dbReference>
<comment type="catalytic activity">
    <reaction evidence="1">
        <text>adenosine(4) in tRNA(His) + S-adenosyl-L-methionine = 2'-O-methyladenosine(4) in tRNA(His) + S-adenosyl-L-homocysteine + H(+)</text>
        <dbReference type="Rhea" id="RHEA:43196"/>
        <dbReference type="Rhea" id="RHEA-COMP:10401"/>
        <dbReference type="Rhea" id="RHEA-COMP:10402"/>
        <dbReference type="ChEBI" id="CHEBI:15378"/>
        <dbReference type="ChEBI" id="CHEBI:57856"/>
        <dbReference type="ChEBI" id="CHEBI:59789"/>
        <dbReference type="ChEBI" id="CHEBI:74411"/>
        <dbReference type="ChEBI" id="CHEBI:74477"/>
        <dbReference type="EC" id="2.1.1.225"/>
    </reaction>
</comment>
<dbReference type="InterPro" id="IPR007871">
    <property type="entry name" value="Methyltransferase_TRM13"/>
</dbReference>
<sequence>MGQLSYWLGAALHDKKECMLLLVDRASHRHKFDNRFKSVFHPRVCRVRTDIADLCLNNYDQVNAFENVVTIAKHLCGAATELHKCALVSQYDIDSYRSMVLLQLSLEFFVELYILIYIPSGVYAPTTNSEADLLTALERRHLQRIIGTADAAGHPSLAQLPSAFRLPRAHILQKCIKARGDEELDKMAGVGTNSRLFNNVCLSERARSGAVYGGGEWEDGRSAQPYSADSAPGSRQNKTPREKQYMSELLLGQPRAMSLTRLFGGQTLSETLQQVSQGCELEPSRWQPDEGPLE</sequence>
<dbReference type="EMBL" id="OA564864">
    <property type="protein sequence ID" value="CAD7195711.1"/>
    <property type="molecule type" value="Genomic_DNA"/>
</dbReference>
<dbReference type="Pfam" id="PF05206">
    <property type="entry name" value="TRM13"/>
    <property type="match status" value="1"/>
</dbReference>
<protein>
    <recommendedName>
        <fullName evidence="1">tRNA:m(4)X modification enzyme TRM13</fullName>
        <ecNumber evidence="1">2.1.1.225</ecNumber>
    </recommendedName>
</protein>
<evidence type="ECO:0000256" key="2">
    <source>
        <dbReference type="SAM" id="MobiDB-lite"/>
    </source>
</evidence>